<dbReference type="AlphaFoldDB" id="A0A061G730"/>
<gene>
    <name evidence="1" type="ORF">TCM_016715</name>
</gene>
<evidence type="ECO:0000313" key="2">
    <source>
        <dbReference type="Proteomes" id="UP000026915"/>
    </source>
</evidence>
<organism evidence="1 2">
    <name type="scientific">Theobroma cacao</name>
    <name type="common">Cacao</name>
    <name type="synonym">Cocoa</name>
    <dbReference type="NCBI Taxonomy" id="3641"/>
    <lineage>
        <taxon>Eukaryota</taxon>
        <taxon>Viridiplantae</taxon>
        <taxon>Streptophyta</taxon>
        <taxon>Embryophyta</taxon>
        <taxon>Tracheophyta</taxon>
        <taxon>Spermatophyta</taxon>
        <taxon>Magnoliopsida</taxon>
        <taxon>eudicotyledons</taxon>
        <taxon>Gunneridae</taxon>
        <taxon>Pentapetalae</taxon>
        <taxon>rosids</taxon>
        <taxon>malvids</taxon>
        <taxon>Malvales</taxon>
        <taxon>Malvaceae</taxon>
        <taxon>Byttnerioideae</taxon>
        <taxon>Theobroma</taxon>
    </lineage>
</organism>
<sequence>MSYNRGMLIALMTDAKEGPGTRILGWWLTFEMMPFYFNLENNKVPFMLAPGGFFPIELLYTIGY</sequence>
<reference evidence="1 2" key="1">
    <citation type="journal article" date="2013" name="Genome Biol.">
        <title>The genome sequence of the most widely cultivated cacao type and its use to identify candidate genes regulating pod color.</title>
        <authorList>
            <person name="Motamayor J.C."/>
            <person name="Mockaitis K."/>
            <person name="Schmutz J."/>
            <person name="Haiminen N."/>
            <person name="Iii D.L."/>
            <person name="Cornejo O."/>
            <person name="Findley S.D."/>
            <person name="Zheng P."/>
            <person name="Utro F."/>
            <person name="Royaert S."/>
            <person name="Saski C."/>
            <person name="Jenkins J."/>
            <person name="Podicheti R."/>
            <person name="Zhao M."/>
            <person name="Scheffler B.E."/>
            <person name="Stack J.C."/>
            <person name="Feltus F.A."/>
            <person name="Mustiga G.M."/>
            <person name="Amores F."/>
            <person name="Phillips W."/>
            <person name="Marelli J.P."/>
            <person name="May G.D."/>
            <person name="Shapiro H."/>
            <person name="Ma J."/>
            <person name="Bustamante C.D."/>
            <person name="Schnell R.J."/>
            <person name="Main D."/>
            <person name="Gilbert D."/>
            <person name="Parida L."/>
            <person name="Kuhn D.N."/>
        </authorList>
    </citation>
    <scope>NUCLEOTIDE SEQUENCE [LARGE SCALE GENOMIC DNA]</scope>
    <source>
        <strain evidence="2">cv. Matina 1-6</strain>
    </source>
</reference>
<dbReference type="HOGENOM" id="CLU_2872162_0_0_1"/>
<dbReference type="Proteomes" id="UP000026915">
    <property type="component" value="Chromosome 3"/>
</dbReference>
<dbReference type="EMBL" id="CM001881">
    <property type="protein sequence ID" value="EOY25391.1"/>
    <property type="molecule type" value="Genomic_DNA"/>
</dbReference>
<keyword evidence="2" id="KW-1185">Reference proteome</keyword>
<protein>
    <submittedName>
        <fullName evidence="1">Uncharacterized protein</fullName>
    </submittedName>
</protein>
<proteinExistence type="predicted"/>
<name>A0A061G730_THECC</name>
<dbReference type="InParanoid" id="A0A061G730"/>
<evidence type="ECO:0000313" key="1">
    <source>
        <dbReference type="EMBL" id="EOY25391.1"/>
    </source>
</evidence>
<accession>A0A061G730</accession>
<dbReference type="Gramene" id="EOY25391">
    <property type="protein sequence ID" value="EOY25391"/>
    <property type="gene ID" value="TCM_016715"/>
</dbReference>